<dbReference type="GO" id="GO:0005886">
    <property type="term" value="C:plasma membrane"/>
    <property type="evidence" value="ECO:0007669"/>
    <property type="project" value="UniProtKB-SubCell"/>
</dbReference>
<dbReference type="EMBL" id="LGTQ01000005">
    <property type="protein sequence ID" value="KPM49245.1"/>
    <property type="molecule type" value="Genomic_DNA"/>
</dbReference>
<dbReference type="RefSeq" id="WP_055143291.1">
    <property type="nucleotide sequence ID" value="NZ_CAKZPM010000010.1"/>
</dbReference>
<comment type="caution">
    <text evidence="8">The sequence shown here is derived from an EMBL/GenBank/DDBJ whole genome shotgun (WGS) entry which is preliminary data.</text>
</comment>
<organism evidence="8 9">
    <name type="scientific">Jiulongibacter sediminis</name>
    <dbReference type="NCBI Taxonomy" id="1605367"/>
    <lineage>
        <taxon>Bacteria</taxon>
        <taxon>Pseudomonadati</taxon>
        <taxon>Bacteroidota</taxon>
        <taxon>Cytophagia</taxon>
        <taxon>Cytophagales</taxon>
        <taxon>Leadbetterellaceae</taxon>
        <taxon>Jiulongibacter</taxon>
    </lineage>
</organism>
<comment type="similarity">
    <text evidence="2 7">Belongs to the UPF0056 (MarC) family.</text>
</comment>
<keyword evidence="5 7" id="KW-1133">Transmembrane helix</keyword>
<comment type="subcellular location">
    <subcellularLocation>
        <location evidence="1 7">Cell membrane</location>
        <topology evidence="1 7">Multi-pass membrane protein</topology>
    </subcellularLocation>
</comment>
<keyword evidence="6 7" id="KW-0472">Membrane</keyword>
<keyword evidence="4 7" id="KW-0812">Transmembrane</keyword>
<protein>
    <recommendedName>
        <fullName evidence="7">UPF0056 membrane protein</fullName>
    </recommendedName>
</protein>
<evidence type="ECO:0000313" key="9">
    <source>
        <dbReference type="Proteomes" id="UP000050454"/>
    </source>
</evidence>
<dbReference type="PATRIC" id="fig|1605367.3.peg.1539"/>
<feature type="transmembrane region" description="Helical" evidence="7">
    <location>
        <begin position="43"/>
        <end position="66"/>
    </location>
</feature>
<dbReference type="Proteomes" id="UP000050454">
    <property type="component" value="Unassembled WGS sequence"/>
</dbReference>
<feature type="transmembrane region" description="Helical" evidence="7">
    <location>
        <begin position="12"/>
        <end position="31"/>
    </location>
</feature>
<name>A0A0P7C9N9_9BACT</name>
<reference evidence="8 9" key="1">
    <citation type="submission" date="2015-07" db="EMBL/GenBank/DDBJ databases">
        <title>The draft genome sequence of Leadbetterella sp. JN14-9.</title>
        <authorList>
            <person name="Liu Y."/>
            <person name="Du J."/>
            <person name="Shao Z."/>
        </authorList>
    </citation>
    <scope>NUCLEOTIDE SEQUENCE [LARGE SCALE GENOMIC DNA]</scope>
    <source>
        <strain evidence="8 9">JN14-9</strain>
    </source>
</reference>
<feature type="transmembrane region" description="Helical" evidence="7">
    <location>
        <begin position="163"/>
        <end position="185"/>
    </location>
</feature>
<evidence type="ECO:0000256" key="7">
    <source>
        <dbReference type="RuleBase" id="RU362048"/>
    </source>
</evidence>
<evidence type="ECO:0000256" key="5">
    <source>
        <dbReference type="ARBA" id="ARBA00022989"/>
    </source>
</evidence>
<dbReference type="PANTHER" id="PTHR33508">
    <property type="entry name" value="UPF0056 MEMBRANE PROTEIN YHCE"/>
    <property type="match status" value="1"/>
</dbReference>
<evidence type="ECO:0000256" key="4">
    <source>
        <dbReference type="ARBA" id="ARBA00022692"/>
    </source>
</evidence>
<feature type="transmembrane region" description="Helical" evidence="7">
    <location>
        <begin position="72"/>
        <end position="94"/>
    </location>
</feature>
<gene>
    <name evidence="8" type="ORF">AFM12_01030</name>
</gene>
<feature type="transmembrane region" description="Helical" evidence="7">
    <location>
        <begin position="131"/>
        <end position="151"/>
    </location>
</feature>
<sequence>MKLDPKEILSVSLILFSIIDILGSIPIILNIRKKTGEIHAERTTLVSGLLMFGYLYLGTQILALFGVDVSSFAVAGAIILLLMGFEMILGREIFKHNPTTGARSSSIVPLAFPIIAGAGTMTSLLSLKAAYHVESIIIGILINLVLVYAVLKSSKWLEKKISAASIEVLQKVFGLILLAIAIKLIKENLFVLG</sequence>
<proteinExistence type="inferred from homology"/>
<accession>A0A0P7C9N9</accession>
<keyword evidence="3" id="KW-1003">Cell membrane</keyword>
<evidence type="ECO:0000256" key="2">
    <source>
        <dbReference type="ARBA" id="ARBA00009784"/>
    </source>
</evidence>
<keyword evidence="9" id="KW-1185">Reference proteome</keyword>
<dbReference type="PANTHER" id="PTHR33508:SF1">
    <property type="entry name" value="UPF0056 MEMBRANE PROTEIN YHCE"/>
    <property type="match status" value="1"/>
</dbReference>
<feature type="transmembrane region" description="Helical" evidence="7">
    <location>
        <begin position="106"/>
        <end position="125"/>
    </location>
</feature>
<evidence type="ECO:0000256" key="6">
    <source>
        <dbReference type="ARBA" id="ARBA00023136"/>
    </source>
</evidence>
<evidence type="ECO:0000313" key="8">
    <source>
        <dbReference type="EMBL" id="KPM49245.1"/>
    </source>
</evidence>
<dbReference type="OrthoDB" id="978595at2"/>
<dbReference type="Pfam" id="PF01914">
    <property type="entry name" value="MarC"/>
    <property type="match status" value="1"/>
</dbReference>
<dbReference type="STRING" id="1605367.AFM12_01030"/>
<evidence type="ECO:0000256" key="1">
    <source>
        <dbReference type="ARBA" id="ARBA00004651"/>
    </source>
</evidence>
<dbReference type="InterPro" id="IPR002771">
    <property type="entry name" value="Multi_antbiot-R_MarC"/>
</dbReference>
<dbReference type="AlphaFoldDB" id="A0A0P7C9N9"/>
<evidence type="ECO:0000256" key="3">
    <source>
        <dbReference type="ARBA" id="ARBA00022475"/>
    </source>
</evidence>